<reference evidence="2 3" key="1">
    <citation type="submission" date="2015-04" db="EMBL/GenBank/DDBJ databases">
        <title>Complete genome sequence of Sulfurovum lithotrophicum ATCC BAA-797T.</title>
        <authorList>
            <person name="Ahn J."/>
            <person name="Park G."/>
            <person name="Jeon W."/>
            <person name="Jang Y."/>
            <person name="Jang M."/>
            <person name="Lee H."/>
            <person name="Lee H."/>
        </authorList>
    </citation>
    <scope>NUCLEOTIDE SEQUENCE [LARGE SCALE GENOMIC DNA]</scope>
    <source>
        <strain evidence="3">ATCC BAA-797 / 42BKT</strain>
    </source>
</reference>
<name>A0A7U4RQH7_9BACT</name>
<dbReference type="RefSeq" id="WP_046550985.1">
    <property type="nucleotide sequence ID" value="NZ_CP011308.1"/>
</dbReference>
<dbReference type="InterPro" id="IPR029058">
    <property type="entry name" value="AB_hydrolase_fold"/>
</dbReference>
<sequence>MRYFNGFSLKGEEHFFDDWLPDSDLCVAGFSYGAQQALEYVYTASKRVDRLILLSPAFFQMQKSSFIRAQLRYFEADKSAYTTQFLQNAAYPSAVDLNSFLHTGTQEELEALLTYRWEKEKIEEILKRGTQIEVFLGSDDKIIDAEKAFAFFSDITTCYRLKGAGHLLLK</sequence>
<evidence type="ECO:0000313" key="3">
    <source>
        <dbReference type="Proteomes" id="UP000034444"/>
    </source>
</evidence>
<dbReference type="KEGG" id="slh:YH65_05465"/>
<keyword evidence="3" id="KW-1185">Reference proteome</keyword>
<dbReference type="Proteomes" id="UP000034444">
    <property type="component" value="Chromosome"/>
</dbReference>
<organism evidence="2 3">
    <name type="scientific">Sulfurovum lithotrophicum</name>
    <dbReference type="NCBI Taxonomy" id="206403"/>
    <lineage>
        <taxon>Bacteria</taxon>
        <taxon>Pseudomonadati</taxon>
        <taxon>Campylobacterota</taxon>
        <taxon>Epsilonproteobacteria</taxon>
        <taxon>Campylobacterales</taxon>
        <taxon>Sulfurovaceae</taxon>
        <taxon>Sulfurovum</taxon>
    </lineage>
</organism>
<dbReference type="AlphaFoldDB" id="A0A7U4RQH7"/>
<dbReference type="EMBL" id="CP011308">
    <property type="protein sequence ID" value="AKF24898.1"/>
    <property type="molecule type" value="Genomic_DNA"/>
</dbReference>
<evidence type="ECO:0000313" key="2">
    <source>
        <dbReference type="EMBL" id="AKF24898.1"/>
    </source>
</evidence>
<gene>
    <name evidence="2" type="ORF">YH65_05465</name>
</gene>
<proteinExistence type="predicted"/>
<feature type="domain" description="AB hydrolase-1" evidence="1">
    <location>
        <begin position="20"/>
        <end position="110"/>
    </location>
</feature>
<dbReference type="SUPFAM" id="SSF53474">
    <property type="entry name" value="alpha/beta-Hydrolases"/>
    <property type="match status" value="1"/>
</dbReference>
<reference evidence="3" key="2">
    <citation type="journal article" date="2017" name="Stand. Genomic Sci.">
        <title>Complete genome sequence of the sulfur-oxidizing chemolithoautotrophic Sulfurovum lithotrophicum 42BKTT.</title>
        <authorList>
            <person name="Jeon W."/>
            <person name="Priscilla L."/>
            <person name="Park G."/>
            <person name="Lee H."/>
            <person name="Lee N."/>
            <person name="Lee D."/>
            <person name="Kwon H."/>
            <person name="Ahn I."/>
            <person name="Lee C."/>
            <person name="Lee H."/>
            <person name="Ahn J."/>
        </authorList>
    </citation>
    <scope>NUCLEOTIDE SEQUENCE [LARGE SCALE GENOMIC DNA]</scope>
    <source>
        <strain evidence="3">ATCC BAA-797 / 42BKT</strain>
    </source>
</reference>
<accession>A0A7U4RQH7</accession>
<dbReference type="NCBIfam" id="NF033854">
    <property type="entry name" value="esterase_BioV"/>
    <property type="match status" value="1"/>
</dbReference>
<dbReference type="InterPro" id="IPR000073">
    <property type="entry name" value="AB_hydrolase_1"/>
</dbReference>
<dbReference type="Gene3D" id="3.40.50.1820">
    <property type="entry name" value="alpha/beta hydrolase"/>
    <property type="match status" value="1"/>
</dbReference>
<dbReference type="Pfam" id="PF00561">
    <property type="entry name" value="Abhydrolase_1"/>
    <property type="match status" value="1"/>
</dbReference>
<protein>
    <recommendedName>
        <fullName evidence="1">AB hydrolase-1 domain-containing protein</fullName>
    </recommendedName>
</protein>
<evidence type="ECO:0000259" key="1">
    <source>
        <dbReference type="Pfam" id="PF00561"/>
    </source>
</evidence>
<dbReference type="OrthoDB" id="5343449at2"/>